<evidence type="ECO:0000313" key="3">
    <source>
        <dbReference type="Proteomes" id="UP000638849"/>
    </source>
</evidence>
<comment type="caution">
    <text evidence="2">The sequence shown here is derived from an EMBL/GenBank/DDBJ whole genome shotgun (WGS) entry which is preliminary data.</text>
</comment>
<dbReference type="SUPFAM" id="SSF56645">
    <property type="entry name" value="Acyl-CoA dehydrogenase NM domain-like"/>
    <property type="match status" value="1"/>
</dbReference>
<keyword evidence="3" id="KW-1185">Reference proteome</keyword>
<dbReference type="Pfam" id="PF02771">
    <property type="entry name" value="Acyl-CoA_dh_N"/>
    <property type="match status" value="1"/>
</dbReference>
<evidence type="ECO:0000313" key="2">
    <source>
        <dbReference type="EMBL" id="MBI0319728.1"/>
    </source>
</evidence>
<sequence>MDLEYTPDQRRLRDELRAYFAELVPDDAYARYADSSGQKRFYRETIRRLGTDGWLGVGWPEEY</sequence>
<reference evidence="2 3" key="1">
    <citation type="submission" date="2020-12" db="EMBL/GenBank/DDBJ databases">
        <authorList>
            <person name="Kusuma A.B."/>
            <person name="Nouioui I."/>
            <person name="Goodfellow M."/>
        </authorList>
    </citation>
    <scope>NUCLEOTIDE SEQUENCE [LARGE SCALE GENOMIC DNA]</scope>
    <source>
        <strain evidence="2 3">DSM 41764</strain>
    </source>
</reference>
<dbReference type="InterPro" id="IPR013786">
    <property type="entry name" value="AcylCoA_DH/ox_N"/>
</dbReference>
<dbReference type="InterPro" id="IPR037069">
    <property type="entry name" value="AcylCoA_DH/ox_N_sf"/>
</dbReference>
<feature type="domain" description="Acyl-CoA dehydrogenase/oxidase N-terminal" evidence="1">
    <location>
        <begin position="6"/>
        <end position="63"/>
    </location>
</feature>
<organism evidence="2 3">
    <name type="scientific">Streptomyces javensis</name>
    <dbReference type="NCBI Taxonomy" id="114698"/>
    <lineage>
        <taxon>Bacteria</taxon>
        <taxon>Bacillati</taxon>
        <taxon>Actinomycetota</taxon>
        <taxon>Actinomycetes</taxon>
        <taxon>Kitasatosporales</taxon>
        <taxon>Streptomycetaceae</taxon>
        <taxon>Streptomyces</taxon>
        <taxon>Streptomyces violaceusniger group</taxon>
    </lineage>
</organism>
<dbReference type="Proteomes" id="UP000638849">
    <property type="component" value="Unassembled WGS sequence"/>
</dbReference>
<dbReference type="InterPro" id="IPR009100">
    <property type="entry name" value="AcylCoA_DH/oxidase_NM_dom_sf"/>
</dbReference>
<dbReference type="EMBL" id="JAEEAQ010000967">
    <property type="protein sequence ID" value="MBI0319728.1"/>
    <property type="molecule type" value="Genomic_DNA"/>
</dbReference>
<accession>A0ABS0RQH0</accession>
<gene>
    <name evidence="2" type="ORF">JBF12_43595</name>
</gene>
<name>A0ABS0RQH0_9ACTN</name>
<protein>
    <submittedName>
        <fullName evidence="2">Acyl-CoA dehydrogenase family protein</fullName>
    </submittedName>
</protein>
<feature type="non-terminal residue" evidence="2">
    <location>
        <position position="63"/>
    </location>
</feature>
<evidence type="ECO:0000259" key="1">
    <source>
        <dbReference type="Pfam" id="PF02771"/>
    </source>
</evidence>
<dbReference type="Gene3D" id="1.10.540.10">
    <property type="entry name" value="Acyl-CoA dehydrogenase/oxidase, N-terminal domain"/>
    <property type="match status" value="1"/>
</dbReference>
<dbReference type="RefSeq" id="WP_198282172.1">
    <property type="nucleotide sequence ID" value="NZ_JAEEAQ010000967.1"/>
</dbReference>
<proteinExistence type="predicted"/>